<dbReference type="Proteomes" id="UP000050761">
    <property type="component" value="Unassembled WGS sequence"/>
</dbReference>
<name>A0A183FJ14_HELPZ</name>
<evidence type="ECO:0000313" key="2">
    <source>
        <dbReference type="Proteomes" id="UP000050761"/>
    </source>
</evidence>
<evidence type="ECO:0000313" key="3">
    <source>
        <dbReference type="WBParaSite" id="HPBE_0000694801-mRNA-1"/>
    </source>
</evidence>
<dbReference type="WBParaSite" id="HPBE_0000694801-mRNA-1">
    <property type="protein sequence ID" value="HPBE_0000694801-mRNA-1"/>
    <property type="gene ID" value="HPBE_0000694801"/>
</dbReference>
<dbReference type="OrthoDB" id="5802654at2759"/>
<organism evidence="2 3">
    <name type="scientific">Heligmosomoides polygyrus</name>
    <name type="common">Parasitic roundworm</name>
    <dbReference type="NCBI Taxonomy" id="6339"/>
    <lineage>
        <taxon>Eukaryota</taxon>
        <taxon>Metazoa</taxon>
        <taxon>Ecdysozoa</taxon>
        <taxon>Nematoda</taxon>
        <taxon>Chromadorea</taxon>
        <taxon>Rhabditida</taxon>
        <taxon>Rhabditina</taxon>
        <taxon>Rhabditomorpha</taxon>
        <taxon>Strongyloidea</taxon>
        <taxon>Heligmosomidae</taxon>
        <taxon>Heligmosomoides</taxon>
    </lineage>
</organism>
<reference evidence="1 2" key="1">
    <citation type="submission" date="2018-11" db="EMBL/GenBank/DDBJ databases">
        <authorList>
            <consortium name="Pathogen Informatics"/>
        </authorList>
    </citation>
    <scope>NUCLEOTIDE SEQUENCE [LARGE SCALE GENOMIC DNA]</scope>
</reference>
<dbReference type="AlphaFoldDB" id="A0A183FJ14"/>
<dbReference type="EMBL" id="UZAH01025775">
    <property type="protein sequence ID" value="VDO70332.1"/>
    <property type="molecule type" value="Genomic_DNA"/>
</dbReference>
<sequence>MLTVAIDKASSAVADGIEEEKRSRSLVVSGVSEPDSEHLPPSLQRAELREKVTNLLDALKVDCEPVEVFRMERADSSRPRLVKIVLPTRSHWGTALANARLLRAAPGFSHVFVRRSMTGDERKRECELRQAARERNKG</sequence>
<accession>A0A183FJ14</accession>
<evidence type="ECO:0000313" key="1">
    <source>
        <dbReference type="EMBL" id="VDO70332.1"/>
    </source>
</evidence>
<keyword evidence="2" id="KW-1185">Reference proteome</keyword>
<reference evidence="3" key="2">
    <citation type="submission" date="2019-09" db="UniProtKB">
        <authorList>
            <consortium name="WormBaseParasite"/>
        </authorList>
    </citation>
    <scope>IDENTIFICATION</scope>
</reference>
<gene>
    <name evidence="1" type="ORF">HPBE_LOCUS6949</name>
</gene>
<accession>A0A3P8BEK1</accession>
<protein>
    <submittedName>
        <fullName evidence="1 3">Uncharacterized protein</fullName>
    </submittedName>
</protein>
<proteinExistence type="predicted"/>